<dbReference type="PANTHER" id="PTHR43833">
    <property type="entry name" value="POTASSIUM CHANNEL PROTEIN 2-RELATED-RELATED"/>
    <property type="match status" value="1"/>
</dbReference>
<feature type="transmembrane region" description="Helical" evidence="1">
    <location>
        <begin position="48"/>
        <end position="73"/>
    </location>
</feature>
<dbReference type="InterPro" id="IPR036291">
    <property type="entry name" value="NAD(P)-bd_dom_sf"/>
</dbReference>
<feature type="transmembrane region" description="Helical" evidence="1">
    <location>
        <begin position="15"/>
        <end position="36"/>
    </location>
</feature>
<keyword evidence="3" id="KW-0406">Ion transport</keyword>
<keyword evidence="3" id="KW-0813">Transport</keyword>
<dbReference type="Proteomes" id="UP001589628">
    <property type="component" value="Unassembled WGS sequence"/>
</dbReference>
<keyword evidence="1" id="KW-1133">Transmembrane helix</keyword>
<dbReference type="InterPro" id="IPR050721">
    <property type="entry name" value="Trk_Ktr_HKT_K-transport"/>
</dbReference>
<keyword evidence="4" id="KW-1185">Reference proteome</keyword>
<evidence type="ECO:0000313" key="3">
    <source>
        <dbReference type="EMBL" id="MFB9887683.1"/>
    </source>
</evidence>
<evidence type="ECO:0000313" key="4">
    <source>
        <dbReference type="Proteomes" id="UP001589628"/>
    </source>
</evidence>
<keyword evidence="1" id="KW-0472">Membrane</keyword>
<name>A0ABV5ZGF0_9GAMM</name>
<evidence type="ECO:0000256" key="1">
    <source>
        <dbReference type="SAM" id="Phobius"/>
    </source>
</evidence>
<gene>
    <name evidence="3" type="ORF">ACFFLH_14800</name>
</gene>
<keyword evidence="3" id="KW-0407">Ion channel</keyword>
<dbReference type="RefSeq" id="WP_027312105.1">
    <property type="nucleotide sequence ID" value="NZ_JAUESS010000008.1"/>
</dbReference>
<protein>
    <submittedName>
        <fullName evidence="3">Potassium channel family protein</fullName>
    </submittedName>
</protein>
<reference evidence="3 4" key="1">
    <citation type="submission" date="2024-09" db="EMBL/GenBank/DDBJ databases">
        <authorList>
            <person name="Sun Q."/>
            <person name="Mori K."/>
        </authorList>
    </citation>
    <scope>NUCLEOTIDE SEQUENCE [LARGE SCALE GENOMIC DNA]</scope>
    <source>
        <strain evidence="3 4">ATCC 51285</strain>
    </source>
</reference>
<dbReference type="InterPro" id="IPR003148">
    <property type="entry name" value="RCK_N"/>
</dbReference>
<proteinExistence type="predicted"/>
<dbReference type="GO" id="GO:0034220">
    <property type="term" value="P:monoatomic ion transmembrane transport"/>
    <property type="evidence" value="ECO:0007669"/>
    <property type="project" value="UniProtKB-KW"/>
</dbReference>
<organism evidence="3 4">
    <name type="scientific">Balneatrix alpica</name>
    <dbReference type="NCBI Taxonomy" id="75684"/>
    <lineage>
        <taxon>Bacteria</taxon>
        <taxon>Pseudomonadati</taxon>
        <taxon>Pseudomonadota</taxon>
        <taxon>Gammaproteobacteria</taxon>
        <taxon>Oceanospirillales</taxon>
        <taxon>Balneatrichaceae</taxon>
        <taxon>Balneatrix</taxon>
    </lineage>
</organism>
<dbReference type="Pfam" id="PF02254">
    <property type="entry name" value="TrkA_N"/>
    <property type="match status" value="2"/>
</dbReference>
<evidence type="ECO:0000259" key="2">
    <source>
        <dbReference type="Pfam" id="PF02254"/>
    </source>
</evidence>
<feature type="domain" description="RCK N-terminal" evidence="2">
    <location>
        <begin position="294"/>
        <end position="404"/>
    </location>
</feature>
<feature type="transmembrane region" description="Helical" evidence="1">
    <location>
        <begin position="79"/>
        <end position="103"/>
    </location>
</feature>
<comment type="caution">
    <text evidence="3">The sequence shown here is derived from an EMBL/GenBank/DDBJ whole genome shotgun (WGS) entry which is preliminary data.</text>
</comment>
<accession>A0ABV5ZGF0</accession>
<sequence>MNPLNSVFYVVLRRLRWPLITLIVVYSISILGFVLIPGQDDQGQPWRMGFFHAFYFVSFMGSTIGFGEIPYAFTDGQRFWATFTIYGTVIAWLYGIGTMLTVLQDPGFLRLLKRQRFRRAVAAIQEPFYLVCGYGTTGQLLVSKLTQRGIQAVVVDANLSPIQTLETDTLPMPVPGLCENAAEPEVLQDAGLLHPHCIGVLALTDDDEINLAIAIASKLLAPEVVVISRAESRSISDNLASFGTEHIVDPFESFAEYLAMALQAPYKHLVYDWLVNPRHRSALAMTRPTQGTWVICGYGRFGQALHRHLQAMDVDMVVVDEDSAKFGQTDNMILGLGTEAVTLQEAGADYAVGIVAGTASDANNLSIILTARQLNAKLITVARQNQTANSMVFKAAKTDYVMEPSRIIANKIMLLIKTPLLVEFLQQLEGRDDVWAHTLVNRMRETVGDNELESWSLTVTEEESPALWLALQEGQEVKLNLFYKDPRDRSKTLRAFPLMLKRGNTYKLLPGELTLLQEGDQLLFCGQLQVANLMQWTACNYNVLRYVRDGYEGASGYVWRWVAHHWAQRKTNNMTQPKG</sequence>
<feature type="domain" description="RCK N-terminal" evidence="2">
    <location>
        <begin position="129"/>
        <end position="250"/>
    </location>
</feature>
<dbReference type="PANTHER" id="PTHR43833:SF11">
    <property type="entry name" value="VOLTAGE-GATED POTASSIUM CHANNEL KCH"/>
    <property type="match status" value="1"/>
</dbReference>
<dbReference type="Gene3D" id="3.40.50.720">
    <property type="entry name" value="NAD(P)-binding Rossmann-like Domain"/>
    <property type="match status" value="2"/>
</dbReference>
<dbReference type="SUPFAM" id="SSF51735">
    <property type="entry name" value="NAD(P)-binding Rossmann-fold domains"/>
    <property type="match status" value="2"/>
</dbReference>
<keyword evidence="1" id="KW-0812">Transmembrane</keyword>
<dbReference type="EMBL" id="JBHLZN010000005">
    <property type="protein sequence ID" value="MFB9887683.1"/>
    <property type="molecule type" value="Genomic_DNA"/>
</dbReference>
<dbReference type="SUPFAM" id="SSF81324">
    <property type="entry name" value="Voltage-gated potassium channels"/>
    <property type="match status" value="1"/>
</dbReference>